<gene>
    <name evidence="6" type="ORF">A6A05_03330</name>
</gene>
<dbReference type="RefSeq" id="WP_068503041.1">
    <property type="nucleotide sequence ID" value="NZ_LWQU01000163.1"/>
</dbReference>
<keyword evidence="2" id="KW-0479">Metal-binding</keyword>
<accession>A0A178MGR3</accession>
<evidence type="ECO:0000313" key="6">
    <source>
        <dbReference type="EMBL" id="OAN47871.1"/>
    </source>
</evidence>
<keyword evidence="4" id="KW-0460">Magnesium</keyword>
<evidence type="ECO:0000256" key="5">
    <source>
        <dbReference type="ARBA" id="ARBA00023277"/>
    </source>
</evidence>
<organism evidence="6 7">
    <name type="scientific">Magnetospirillum moscoviense</name>
    <dbReference type="NCBI Taxonomy" id="1437059"/>
    <lineage>
        <taxon>Bacteria</taxon>
        <taxon>Pseudomonadati</taxon>
        <taxon>Pseudomonadota</taxon>
        <taxon>Alphaproteobacteria</taxon>
        <taxon>Rhodospirillales</taxon>
        <taxon>Rhodospirillaceae</taxon>
        <taxon>Magnetospirillum</taxon>
    </lineage>
</organism>
<evidence type="ECO:0000256" key="1">
    <source>
        <dbReference type="ARBA" id="ARBA00001946"/>
    </source>
</evidence>
<evidence type="ECO:0000313" key="7">
    <source>
        <dbReference type="Proteomes" id="UP000078543"/>
    </source>
</evidence>
<proteinExistence type="predicted"/>
<dbReference type="AlphaFoldDB" id="A0A178MGR3"/>
<dbReference type="GO" id="GO:0005975">
    <property type="term" value="P:carbohydrate metabolic process"/>
    <property type="evidence" value="ECO:0007669"/>
    <property type="project" value="InterPro"/>
</dbReference>
<keyword evidence="5" id="KW-0119">Carbohydrate metabolism</keyword>
<keyword evidence="7" id="KW-1185">Reference proteome</keyword>
<evidence type="ECO:0000256" key="2">
    <source>
        <dbReference type="ARBA" id="ARBA00022723"/>
    </source>
</evidence>
<dbReference type="GO" id="GO:0019213">
    <property type="term" value="F:deacetylase activity"/>
    <property type="evidence" value="ECO:0007669"/>
    <property type="project" value="TreeGrafter"/>
</dbReference>
<protein>
    <recommendedName>
        <fullName evidence="8">ChbG/HpnK family deacetylase</fullName>
    </recommendedName>
</protein>
<dbReference type="EMBL" id="LWQU01000163">
    <property type="protein sequence ID" value="OAN47871.1"/>
    <property type="molecule type" value="Genomic_DNA"/>
</dbReference>
<dbReference type="PANTHER" id="PTHR31609">
    <property type="entry name" value="YDJC DEACETYLASE FAMILY MEMBER"/>
    <property type="match status" value="1"/>
</dbReference>
<dbReference type="SUPFAM" id="SSF88713">
    <property type="entry name" value="Glycoside hydrolase/deacetylase"/>
    <property type="match status" value="1"/>
</dbReference>
<dbReference type="Pfam" id="PF04794">
    <property type="entry name" value="YdjC"/>
    <property type="match status" value="1"/>
</dbReference>
<sequence>MTASNAITLCADDYGLAPGVSLAIRQLIEQGRLQATGCMTQSRFWPDEARALKELDGRADIGIHLTLTDQSPLGPMPKLAPEGKLPPLGTLLKLALTGRLDQAEIKAEFHRQYDAFEAGFGRPPDFLDGHHHVQQLPGIGTATLDLWRHRMGRKGWIRSCVEPRAAILARAVNPVRALIISELGRHFRRCLQVEGVPHNGSFRGVYDFSGRVPFAQLFRRFTDRPRPRTLMMVHPGFVDDALKAADSLTTQREEEYRFLASDECVLSMAHRGLTLSRLFP</sequence>
<evidence type="ECO:0008006" key="8">
    <source>
        <dbReference type="Google" id="ProtNLM"/>
    </source>
</evidence>
<evidence type="ECO:0000256" key="4">
    <source>
        <dbReference type="ARBA" id="ARBA00022842"/>
    </source>
</evidence>
<dbReference type="CDD" id="cd10807">
    <property type="entry name" value="YdjC_like_3"/>
    <property type="match status" value="1"/>
</dbReference>
<keyword evidence="3" id="KW-0378">Hydrolase</keyword>
<reference evidence="6 7" key="1">
    <citation type="submission" date="2016-04" db="EMBL/GenBank/DDBJ databases">
        <title>Draft genome sequence of freshwater magnetotactic bacteria Magnetospirillum marisnigri SP-1 and Magnetospirillum moscoviense BB-1.</title>
        <authorList>
            <person name="Koziaeva V."/>
            <person name="Dziuba M.V."/>
            <person name="Ivanov T.M."/>
            <person name="Kuznetsov B."/>
            <person name="Grouzdev D.S."/>
        </authorList>
    </citation>
    <scope>NUCLEOTIDE SEQUENCE [LARGE SCALE GENOMIC DNA]</scope>
    <source>
        <strain evidence="6 7">BB-1</strain>
    </source>
</reference>
<dbReference type="OrthoDB" id="9774177at2"/>
<dbReference type="Proteomes" id="UP000078543">
    <property type="component" value="Unassembled WGS sequence"/>
</dbReference>
<dbReference type="Gene3D" id="3.20.20.370">
    <property type="entry name" value="Glycoside hydrolase/deacetylase"/>
    <property type="match status" value="1"/>
</dbReference>
<dbReference type="GO" id="GO:0046872">
    <property type="term" value="F:metal ion binding"/>
    <property type="evidence" value="ECO:0007669"/>
    <property type="project" value="UniProtKB-KW"/>
</dbReference>
<comment type="cofactor">
    <cofactor evidence="1">
        <name>Mg(2+)</name>
        <dbReference type="ChEBI" id="CHEBI:18420"/>
    </cofactor>
</comment>
<evidence type="ECO:0000256" key="3">
    <source>
        <dbReference type="ARBA" id="ARBA00022801"/>
    </source>
</evidence>
<comment type="caution">
    <text evidence="6">The sequence shown here is derived from an EMBL/GenBank/DDBJ whole genome shotgun (WGS) entry which is preliminary data.</text>
</comment>
<dbReference type="InterPro" id="IPR006879">
    <property type="entry name" value="YdjC-like"/>
</dbReference>
<name>A0A178MGR3_9PROT</name>
<dbReference type="STRING" id="1437059.A6A05_03330"/>
<dbReference type="InterPro" id="IPR011330">
    <property type="entry name" value="Glyco_hydro/deAcase_b/a-brl"/>
</dbReference>
<dbReference type="PANTHER" id="PTHR31609:SF1">
    <property type="entry name" value="CARBOHYDRATE DEACETYLASE"/>
    <property type="match status" value="1"/>
</dbReference>
<dbReference type="GO" id="GO:0016787">
    <property type="term" value="F:hydrolase activity"/>
    <property type="evidence" value="ECO:0007669"/>
    <property type="project" value="UniProtKB-KW"/>
</dbReference>